<dbReference type="AlphaFoldDB" id="A0A2L1KN74"/>
<protein>
    <submittedName>
        <fullName evidence="1">Uncharacterized protein</fullName>
    </submittedName>
</protein>
<evidence type="ECO:0000313" key="1">
    <source>
        <dbReference type="EMBL" id="AVE23953.1"/>
    </source>
</evidence>
<geneLocation type="plasmid" evidence="1">
    <name>p13E573-HI2</name>
</geneLocation>
<name>A0A2L1KN74_ENTCL</name>
<accession>A0A2L1KN74</accession>
<keyword evidence="1" id="KW-0614">Plasmid</keyword>
<sequence length="54" mass="5949">MHPEIKRAGTALYVPTQQLPVTLFVSIKRLSPTTGSESCQINEKSVIYVGRVFG</sequence>
<organism evidence="1">
    <name type="scientific">Enterobacter cloacae</name>
    <dbReference type="NCBI Taxonomy" id="550"/>
    <lineage>
        <taxon>Bacteria</taxon>
        <taxon>Pseudomonadati</taxon>
        <taxon>Pseudomonadota</taxon>
        <taxon>Gammaproteobacteria</taxon>
        <taxon>Enterobacterales</taxon>
        <taxon>Enterobacteriaceae</taxon>
        <taxon>Enterobacter</taxon>
        <taxon>Enterobacter cloacae complex</taxon>
    </lineage>
</organism>
<reference evidence="1" key="1">
    <citation type="submission" date="2017-06" db="EMBL/GenBank/DDBJ databases">
        <title>Complete sequence of p13E573-HI2.</title>
        <authorList>
            <person name="Jiang X."/>
            <person name="Feng J."/>
            <person name="Zeng L."/>
            <person name="Zhang D."/>
            <person name="Zhan Z."/>
            <person name="Zhao Y."/>
            <person name="Luo W."/>
            <person name="Zhou D."/>
        </authorList>
    </citation>
    <scope>NUCLEOTIDE SEQUENCE</scope>
    <source>
        <strain evidence="1">13E573</strain>
        <plasmid evidence="1">p13E573-HI2</plasmid>
    </source>
</reference>
<dbReference type="EMBL" id="MF344581">
    <property type="protein sequence ID" value="AVE23953.1"/>
    <property type="molecule type" value="Genomic_DNA"/>
</dbReference>
<proteinExistence type="predicted"/>